<evidence type="ECO:0000256" key="10">
    <source>
        <dbReference type="ARBA" id="ARBA00023242"/>
    </source>
</evidence>
<keyword evidence="7" id="KW-0378">Hydrolase</keyword>
<name>A0A9W6ZKP0_9STRA</name>
<dbReference type="GO" id="GO:0006302">
    <property type="term" value="P:double-strand break repair"/>
    <property type="evidence" value="ECO:0007669"/>
    <property type="project" value="TreeGrafter"/>
</dbReference>
<comment type="cofactor">
    <cofactor evidence="1">
        <name>Mn(2+)</name>
        <dbReference type="ChEBI" id="CHEBI:29035"/>
    </cofactor>
</comment>
<dbReference type="GO" id="GO:0003697">
    <property type="term" value="F:single-stranded DNA binding"/>
    <property type="evidence" value="ECO:0007669"/>
    <property type="project" value="TreeGrafter"/>
</dbReference>
<dbReference type="GO" id="GO:0004518">
    <property type="term" value="F:nuclease activity"/>
    <property type="evidence" value="ECO:0007669"/>
    <property type="project" value="UniProtKB-KW"/>
</dbReference>
<evidence type="ECO:0000256" key="4">
    <source>
        <dbReference type="ARBA" id="ARBA00022722"/>
    </source>
</evidence>
<organism evidence="12 13">
    <name type="scientific">Triparma laevis f. longispina</name>
    <dbReference type="NCBI Taxonomy" id="1714387"/>
    <lineage>
        <taxon>Eukaryota</taxon>
        <taxon>Sar</taxon>
        <taxon>Stramenopiles</taxon>
        <taxon>Ochrophyta</taxon>
        <taxon>Bolidophyceae</taxon>
        <taxon>Parmales</taxon>
        <taxon>Triparmaceae</taxon>
        <taxon>Triparma</taxon>
    </lineage>
</organism>
<dbReference type="GO" id="GO:0046872">
    <property type="term" value="F:metal ion binding"/>
    <property type="evidence" value="ECO:0007669"/>
    <property type="project" value="UniProtKB-KW"/>
</dbReference>
<dbReference type="GO" id="GO:0005634">
    <property type="term" value="C:nucleus"/>
    <property type="evidence" value="ECO:0007669"/>
    <property type="project" value="UniProtKB-SubCell"/>
</dbReference>
<dbReference type="InterPro" id="IPR036691">
    <property type="entry name" value="Endo/exonu/phosph_ase_sf"/>
</dbReference>
<evidence type="ECO:0000256" key="8">
    <source>
        <dbReference type="ARBA" id="ARBA00022842"/>
    </source>
</evidence>
<keyword evidence="9" id="KW-0234">DNA repair</keyword>
<dbReference type="Gene3D" id="3.60.10.10">
    <property type="entry name" value="Endonuclease/exonuclease/phosphatase"/>
    <property type="match status" value="1"/>
</dbReference>
<dbReference type="Proteomes" id="UP001165122">
    <property type="component" value="Unassembled WGS sequence"/>
</dbReference>
<dbReference type="InterPro" id="IPR051547">
    <property type="entry name" value="TDP2-like"/>
</dbReference>
<dbReference type="PANTHER" id="PTHR15822">
    <property type="entry name" value="TRAF AND TNF RECEPTOR-ASSOCIATED PROTEIN"/>
    <property type="match status" value="1"/>
</dbReference>
<keyword evidence="13" id="KW-1185">Reference proteome</keyword>
<evidence type="ECO:0000256" key="1">
    <source>
        <dbReference type="ARBA" id="ARBA00001936"/>
    </source>
</evidence>
<dbReference type="OrthoDB" id="9975959at2759"/>
<gene>
    <name evidence="12" type="ORF">TrLO_g8699</name>
</gene>
<dbReference type="GO" id="GO:0070260">
    <property type="term" value="F:5'-tyrosyl-DNA phosphodiesterase activity"/>
    <property type="evidence" value="ECO:0007669"/>
    <property type="project" value="TreeGrafter"/>
</dbReference>
<keyword evidence="6" id="KW-0227">DNA damage</keyword>
<keyword evidence="5" id="KW-0479">Metal-binding</keyword>
<protein>
    <recommendedName>
        <fullName evidence="14">Endonuclease/exonuclease/phosphatase domain-containing protein</fullName>
    </recommendedName>
</protein>
<accession>A0A9W6ZKP0</accession>
<comment type="cofactor">
    <cofactor evidence="2">
        <name>Mg(2+)</name>
        <dbReference type="ChEBI" id="CHEBI:18420"/>
    </cofactor>
</comment>
<comment type="caution">
    <text evidence="12">The sequence shown here is derived from an EMBL/GenBank/DDBJ whole genome shotgun (WGS) entry which is preliminary data.</text>
</comment>
<evidence type="ECO:0000313" key="13">
    <source>
        <dbReference type="Proteomes" id="UP001165122"/>
    </source>
</evidence>
<keyword evidence="10" id="KW-0539">Nucleus</keyword>
<comment type="subcellular location">
    <subcellularLocation>
        <location evidence="3">Nucleus</location>
    </subcellularLocation>
</comment>
<dbReference type="PANTHER" id="PTHR15822:SF4">
    <property type="entry name" value="TYROSYL-DNA PHOSPHODIESTERASE 2"/>
    <property type="match status" value="1"/>
</dbReference>
<evidence type="ECO:0008006" key="14">
    <source>
        <dbReference type="Google" id="ProtNLM"/>
    </source>
</evidence>
<dbReference type="GO" id="GO:0005737">
    <property type="term" value="C:cytoplasm"/>
    <property type="evidence" value="ECO:0007669"/>
    <property type="project" value="TreeGrafter"/>
</dbReference>
<feature type="compositionally biased region" description="Basic and acidic residues" evidence="11">
    <location>
        <begin position="357"/>
        <end position="366"/>
    </location>
</feature>
<dbReference type="AlphaFoldDB" id="A0A9W6ZKP0"/>
<sequence length="421" mass="46545">MDLGELTKVHLKSVKTRVTKRDGSVLVEKRGGEGYIQEVVKEGDDFGWRPAFLEEQESGVSKLVPRVWDGNVGLNGRWVASNSGVGDGGGGDGDGLTSTSAPSSKTFRIVTYNVWFSSRHQQSRANYLFNLLSSLSPPPSIICLQEVTPQFLGWLRDSVWVKEFYFLSDSIGTTFKGSFAYGVLMMVRRDDPELALKGFKSYVLPSQMNREVVVAEIDVGGRGVQIATAHLESLDATRMREEQLKYILGGEVLGEGGERLLVVDMNFDEGSQEENEIKDGWIDVWKKIGKGDGCTMPMDDHVNRPTRIDRVFGNLTGLEPQVIERVGLEGFEVNGEEKRGGERGGERTRSRSTSGEGLKELAKDLAQKLLAPSSPKGSRKGKGQKKQDAFAVGVMELENISDHFGLMCDFEFVHNNKDEKI</sequence>
<evidence type="ECO:0000256" key="7">
    <source>
        <dbReference type="ARBA" id="ARBA00022801"/>
    </source>
</evidence>
<dbReference type="SUPFAM" id="SSF56219">
    <property type="entry name" value="DNase I-like"/>
    <property type="match status" value="1"/>
</dbReference>
<dbReference type="EMBL" id="BRXW01000420">
    <property type="protein sequence ID" value="GMH52778.1"/>
    <property type="molecule type" value="Genomic_DNA"/>
</dbReference>
<feature type="region of interest" description="Disordered" evidence="11">
    <location>
        <begin position="334"/>
        <end position="388"/>
    </location>
</feature>
<keyword evidence="4" id="KW-0540">Nuclease</keyword>
<evidence type="ECO:0000313" key="12">
    <source>
        <dbReference type="EMBL" id="GMH52778.1"/>
    </source>
</evidence>
<evidence type="ECO:0000256" key="11">
    <source>
        <dbReference type="SAM" id="MobiDB-lite"/>
    </source>
</evidence>
<evidence type="ECO:0000256" key="6">
    <source>
        <dbReference type="ARBA" id="ARBA00022763"/>
    </source>
</evidence>
<evidence type="ECO:0000256" key="3">
    <source>
        <dbReference type="ARBA" id="ARBA00004123"/>
    </source>
</evidence>
<proteinExistence type="predicted"/>
<evidence type="ECO:0000256" key="5">
    <source>
        <dbReference type="ARBA" id="ARBA00022723"/>
    </source>
</evidence>
<evidence type="ECO:0000256" key="9">
    <source>
        <dbReference type="ARBA" id="ARBA00023204"/>
    </source>
</evidence>
<keyword evidence="8" id="KW-0460">Magnesium</keyword>
<evidence type="ECO:0000256" key="2">
    <source>
        <dbReference type="ARBA" id="ARBA00001946"/>
    </source>
</evidence>
<reference evidence="13" key="1">
    <citation type="journal article" date="2023" name="Commun. Biol.">
        <title>Genome analysis of Parmales, the sister group of diatoms, reveals the evolutionary specialization of diatoms from phago-mixotrophs to photoautotrophs.</title>
        <authorList>
            <person name="Ban H."/>
            <person name="Sato S."/>
            <person name="Yoshikawa S."/>
            <person name="Yamada K."/>
            <person name="Nakamura Y."/>
            <person name="Ichinomiya M."/>
            <person name="Sato N."/>
            <person name="Blanc-Mathieu R."/>
            <person name="Endo H."/>
            <person name="Kuwata A."/>
            <person name="Ogata H."/>
        </authorList>
    </citation>
    <scope>NUCLEOTIDE SEQUENCE [LARGE SCALE GENOMIC DNA]</scope>
    <source>
        <strain evidence="13">NIES 3700</strain>
    </source>
</reference>
<feature type="compositionally biased region" description="Basic and acidic residues" evidence="11">
    <location>
        <begin position="335"/>
        <end position="349"/>
    </location>
</feature>